<dbReference type="PANTHER" id="PTHR31048">
    <property type="entry name" value="OS03G0233200 PROTEIN"/>
    <property type="match status" value="1"/>
</dbReference>
<sequence length="337" mass="35862">MGFGPWSLANTLLSTICLADSASSEHHMKRIISPRQGGSGGTLEMYIVNKCQDTIWPGLVTQGGSTGPNATGFKLDPGNNKTVHVGADWQGRIWGRTNCTFPNGPGSNGACKTGECGALDCRQAGNPPATLAEFTMDGGQDQSFYDISLVDGYNLPMAIVLLPNGVQALQNMDPSGTNPSCVGSIGNFAGSNFNPYTNNQQFLGTNSSSPIDFDNKVTADTVSKWCPWDCQVDAPTSKGDGVYPYPDSNVARPAFNPCNSACQRYHSDQYCCTGANEARGSCQPNYYSKAAKSICPDAYSFPQDDQSSTFIVPKGAEYQVIFCPGGRSTNIIASNKK</sequence>
<feature type="chain" id="PRO_5045869672" description="Thaumatin-like protein" evidence="1">
    <location>
        <begin position="25"/>
        <end position="337"/>
    </location>
</feature>
<keyword evidence="3" id="KW-1185">Reference proteome</keyword>
<dbReference type="InterPro" id="IPR037176">
    <property type="entry name" value="Osmotin/thaumatin-like_sf"/>
</dbReference>
<evidence type="ECO:0000313" key="3">
    <source>
        <dbReference type="Proteomes" id="UP001305779"/>
    </source>
</evidence>
<dbReference type="Pfam" id="PF00314">
    <property type="entry name" value="Thaumatin"/>
    <property type="match status" value="1"/>
</dbReference>
<dbReference type="EMBL" id="JAXOVC010000002">
    <property type="protein sequence ID" value="KAK4504630.1"/>
    <property type="molecule type" value="Genomic_DNA"/>
</dbReference>
<accession>A0ABR0EU42</accession>
<dbReference type="PIRSF" id="PIRSF002703">
    <property type="entry name" value="Thaumatin"/>
    <property type="match status" value="1"/>
</dbReference>
<proteinExistence type="predicted"/>
<dbReference type="InterPro" id="IPR001938">
    <property type="entry name" value="Thaumatin"/>
</dbReference>
<protein>
    <recommendedName>
        <fullName evidence="4">Thaumatin-like protein</fullName>
    </recommendedName>
</protein>
<keyword evidence="1" id="KW-0732">Signal</keyword>
<reference evidence="2 3" key="1">
    <citation type="journal article" date="2023" name="G3 (Bethesda)">
        <title>A chromosome-level genome assembly of Zasmidium syzygii isolated from banana leaves.</title>
        <authorList>
            <person name="van Westerhoven A.C."/>
            <person name="Mehrabi R."/>
            <person name="Talebi R."/>
            <person name="Steentjes M.B.F."/>
            <person name="Corcolon B."/>
            <person name="Chong P.A."/>
            <person name="Kema G.H.J."/>
            <person name="Seidl M.F."/>
        </authorList>
    </citation>
    <scope>NUCLEOTIDE SEQUENCE [LARGE SCALE GENOMIC DNA]</scope>
    <source>
        <strain evidence="2 3">P124</strain>
    </source>
</reference>
<evidence type="ECO:0000256" key="1">
    <source>
        <dbReference type="SAM" id="SignalP"/>
    </source>
</evidence>
<dbReference type="SMART" id="SM00205">
    <property type="entry name" value="THN"/>
    <property type="match status" value="1"/>
</dbReference>
<dbReference type="PRINTS" id="PR00347">
    <property type="entry name" value="THAUMATIN"/>
</dbReference>
<dbReference type="SUPFAM" id="SSF49870">
    <property type="entry name" value="Osmotin, thaumatin-like protein"/>
    <property type="match status" value="1"/>
</dbReference>
<organism evidence="2 3">
    <name type="scientific">Zasmidium cellare</name>
    <name type="common">Wine cellar mold</name>
    <name type="synonym">Racodium cellare</name>
    <dbReference type="NCBI Taxonomy" id="395010"/>
    <lineage>
        <taxon>Eukaryota</taxon>
        <taxon>Fungi</taxon>
        <taxon>Dikarya</taxon>
        <taxon>Ascomycota</taxon>
        <taxon>Pezizomycotina</taxon>
        <taxon>Dothideomycetes</taxon>
        <taxon>Dothideomycetidae</taxon>
        <taxon>Mycosphaerellales</taxon>
        <taxon>Mycosphaerellaceae</taxon>
        <taxon>Zasmidium</taxon>
    </lineage>
</organism>
<dbReference type="Proteomes" id="UP001305779">
    <property type="component" value="Unassembled WGS sequence"/>
</dbReference>
<comment type="caution">
    <text evidence="2">The sequence shown here is derived from an EMBL/GenBank/DDBJ whole genome shotgun (WGS) entry which is preliminary data.</text>
</comment>
<dbReference type="Gene3D" id="2.60.110.10">
    <property type="entry name" value="Thaumatin"/>
    <property type="match status" value="1"/>
</dbReference>
<name>A0ABR0EU42_ZASCE</name>
<gene>
    <name evidence="2" type="ORF">PRZ48_002591</name>
</gene>
<feature type="signal peptide" evidence="1">
    <location>
        <begin position="1"/>
        <end position="24"/>
    </location>
</feature>
<evidence type="ECO:0008006" key="4">
    <source>
        <dbReference type="Google" id="ProtNLM"/>
    </source>
</evidence>
<evidence type="ECO:0000313" key="2">
    <source>
        <dbReference type="EMBL" id="KAK4504630.1"/>
    </source>
</evidence>
<dbReference type="PROSITE" id="PS51367">
    <property type="entry name" value="THAUMATIN_2"/>
    <property type="match status" value="1"/>
</dbReference>